<name>A0A2T4Z6H7_9BACL</name>
<evidence type="ECO:0000256" key="1">
    <source>
        <dbReference type="ARBA" id="ARBA00006484"/>
    </source>
</evidence>
<dbReference type="Pfam" id="PF13561">
    <property type="entry name" value="adh_short_C2"/>
    <property type="match status" value="1"/>
</dbReference>
<evidence type="ECO:0000313" key="4">
    <source>
        <dbReference type="Proteomes" id="UP000241639"/>
    </source>
</evidence>
<dbReference type="EMBL" id="PZZP01000001">
    <property type="protein sequence ID" value="PTM57499.1"/>
    <property type="molecule type" value="Genomic_DNA"/>
</dbReference>
<dbReference type="InterPro" id="IPR036291">
    <property type="entry name" value="NAD(P)-bd_dom_sf"/>
</dbReference>
<sequence length="260" mass="28485">MVYMAEAKVAWVTGGIAGLGVQVAKTLAAAGYRVAVNYRNSREKAEKLQQEIEADGGELFTLQGDVSRVEDVRRMVATIRERMGRIDVLVCTAGPFLFKRIDAVDHDDEQWRELVDGNLSGVFYCVREVVPDMRQRGWGRIITFGFPEVETAPAWSGFSAYAAAKAGLVSFTRTLAQEEARHGITVNMVSPGDIRPPYKEASIAAARGKQEPRNPVGRPGTGEDLARVIRFLTEADSDFITGAVIPVTGGFDNRDFQVSD</sequence>
<comment type="caution">
    <text evidence="3">The sequence shown here is derived from an EMBL/GenBank/DDBJ whole genome shotgun (WGS) entry which is preliminary data.</text>
</comment>
<dbReference type="GO" id="GO:0030497">
    <property type="term" value="P:fatty acid elongation"/>
    <property type="evidence" value="ECO:0007669"/>
    <property type="project" value="TreeGrafter"/>
</dbReference>
<keyword evidence="4" id="KW-1185">Reference proteome</keyword>
<dbReference type="CDD" id="cd05233">
    <property type="entry name" value="SDR_c"/>
    <property type="match status" value="1"/>
</dbReference>
<accession>A0A2T4Z6H7</accession>
<protein>
    <submittedName>
        <fullName evidence="3">3-oxoacyl-[acyl-carrier protein] reductase</fullName>
    </submittedName>
</protein>
<dbReference type="Proteomes" id="UP000241639">
    <property type="component" value="Unassembled WGS sequence"/>
</dbReference>
<dbReference type="SUPFAM" id="SSF51735">
    <property type="entry name" value="NAD(P)-binding Rossmann-fold domains"/>
    <property type="match status" value="1"/>
</dbReference>
<dbReference type="PRINTS" id="PR00081">
    <property type="entry name" value="GDHRDH"/>
</dbReference>
<dbReference type="PANTHER" id="PTHR42760">
    <property type="entry name" value="SHORT-CHAIN DEHYDROGENASES/REDUCTASES FAMILY MEMBER"/>
    <property type="match status" value="1"/>
</dbReference>
<keyword evidence="2" id="KW-0560">Oxidoreductase</keyword>
<gene>
    <name evidence="3" type="ORF">C8J48_0047</name>
</gene>
<evidence type="ECO:0000256" key="2">
    <source>
        <dbReference type="ARBA" id="ARBA00023002"/>
    </source>
</evidence>
<proteinExistence type="inferred from homology"/>
<dbReference type="GO" id="GO:0016616">
    <property type="term" value="F:oxidoreductase activity, acting on the CH-OH group of donors, NAD or NADP as acceptor"/>
    <property type="evidence" value="ECO:0007669"/>
    <property type="project" value="TreeGrafter"/>
</dbReference>
<dbReference type="PANTHER" id="PTHR42760:SF36">
    <property type="entry name" value="OXIDOREDUCTASE YTKK-RELATED"/>
    <property type="match status" value="1"/>
</dbReference>
<dbReference type="AlphaFoldDB" id="A0A2T4Z6H7"/>
<dbReference type="Gene3D" id="3.40.50.720">
    <property type="entry name" value="NAD(P)-binding Rossmann-like Domain"/>
    <property type="match status" value="1"/>
</dbReference>
<evidence type="ECO:0000313" key="3">
    <source>
        <dbReference type="EMBL" id="PTM57499.1"/>
    </source>
</evidence>
<organism evidence="3 4">
    <name type="scientific">Desmospora activa DSM 45169</name>
    <dbReference type="NCBI Taxonomy" id="1121389"/>
    <lineage>
        <taxon>Bacteria</taxon>
        <taxon>Bacillati</taxon>
        <taxon>Bacillota</taxon>
        <taxon>Bacilli</taxon>
        <taxon>Bacillales</taxon>
        <taxon>Thermoactinomycetaceae</taxon>
        <taxon>Desmospora</taxon>
    </lineage>
</organism>
<dbReference type="PRINTS" id="PR00080">
    <property type="entry name" value="SDRFAMILY"/>
</dbReference>
<dbReference type="FunFam" id="3.40.50.720:FF:000173">
    <property type="entry name" value="3-oxoacyl-[acyl-carrier protein] reductase"/>
    <property type="match status" value="1"/>
</dbReference>
<reference evidence="3 4" key="1">
    <citation type="submission" date="2018-04" db="EMBL/GenBank/DDBJ databases">
        <title>Genomic Encyclopedia of Archaeal and Bacterial Type Strains, Phase II (KMG-II): from individual species to whole genera.</title>
        <authorList>
            <person name="Goeker M."/>
        </authorList>
    </citation>
    <scope>NUCLEOTIDE SEQUENCE [LARGE SCALE GENOMIC DNA]</scope>
    <source>
        <strain evidence="3 4">DSM 45169</strain>
    </source>
</reference>
<dbReference type="InterPro" id="IPR002347">
    <property type="entry name" value="SDR_fam"/>
</dbReference>
<comment type="similarity">
    <text evidence="1">Belongs to the short-chain dehydrogenases/reductases (SDR) family.</text>
</comment>